<keyword evidence="3 5" id="KW-1133">Transmembrane helix</keyword>
<keyword evidence="4 5" id="KW-0472">Membrane</keyword>
<feature type="transmembrane region" description="Helical" evidence="5">
    <location>
        <begin position="57"/>
        <end position="78"/>
    </location>
</feature>
<evidence type="ECO:0000313" key="8">
    <source>
        <dbReference type="Proteomes" id="UP000053660"/>
    </source>
</evidence>
<dbReference type="Proteomes" id="UP000053660">
    <property type="component" value="Unassembled WGS sequence"/>
</dbReference>
<feature type="transmembrane region" description="Helical" evidence="5">
    <location>
        <begin position="31"/>
        <end position="50"/>
    </location>
</feature>
<evidence type="ECO:0000256" key="3">
    <source>
        <dbReference type="ARBA" id="ARBA00022989"/>
    </source>
</evidence>
<evidence type="ECO:0000256" key="1">
    <source>
        <dbReference type="ARBA" id="ARBA00004127"/>
    </source>
</evidence>
<dbReference type="Gene3D" id="1.20.1250.20">
    <property type="entry name" value="MFS general substrate transporter like domains"/>
    <property type="match status" value="1"/>
</dbReference>
<feature type="transmembrane region" description="Helical" evidence="5">
    <location>
        <begin position="116"/>
        <end position="135"/>
    </location>
</feature>
<protein>
    <recommendedName>
        <fullName evidence="6">Major facilitator superfamily (MFS) profile domain-containing protein</fullName>
    </recommendedName>
</protein>
<dbReference type="InterPro" id="IPR011701">
    <property type="entry name" value="MFS"/>
</dbReference>
<keyword evidence="8" id="KW-1185">Reference proteome</keyword>
<gene>
    <name evidence="7" type="ORF">OESDEN_11604</name>
</gene>
<evidence type="ECO:0000256" key="4">
    <source>
        <dbReference type="ARBA" id="ARBA00023136"/>
    </source>
</evidence>
<dbReference type="PROSITE" id="PS50850">
    <property type="entry name" value="MFS"/>
    <property type="match status" value="1"/>
</dbReference>
<keyword evidence="2 5" id="KW-0812">Transmembrane</keyword>
<organism evidence="7 8">
    <name type="scientific">Oesophagostomum dentatum</name>
    <name type="common">Nodular worm</name>
    <dbReference type="NCBI Taxonomy" id="61180"/>
    <lineage>
        <taxon>Eukaryota</taxon>
        <taxon>Metazoa</taxon>
        <taxon>Ecdysozoa</taxon>
        <taxon>Nematoda</taxon>
        <taxon>Chromadorea</taxon>
        <taxon>Rhabditida</taxon>
        <taxon>Rhabditina</taxon>
        <taxon>Rhabditomorpha</taxon>
        <taxon>Strongyloidea</taxon>
        <taxon>Strongylidae</taxon>
        <taxon>Oesophagostomum</taxon>
    </lineage>
</organism>
<feature type="domain" description="Major facilitator superfamily (MFS) profile" evidence="6">
    <location>
        <begin position="1"/>
        <end position="246"/>
    </location>
</feature>
<reference evidence="7 8" key="1">
    <citation type="submission" date="2014-03" db="EMBL/GenBank/DDBJ databases">
        <title>Draft genome of the hookworm Oesophagostomum dentatum.</title>
        <authorList>
            <person name="Mitreva M."/>
        </authorList>
    </citation>
    <scope>NUCLEOTIDE SEQUENCE [LARGE SCALE GENOMIC DNA]</scope>
    <source>
        <strain evidence="7 8">OD-Hann</strain>
    </source>
</reference>
<proteinExistence type="predicted"/>
<name>A0A0B1SXH0_OESDE</name>
<comment type="subcellular location">
    <subcellularLocation>
        <location evidence="1">Endomembrane system</location>
        <topology evidence="1">Multi-pass membrane protein</topology>
    </subcellularLocation>
</comment>
<dbReference type="PANTHER" id="PTHR43826">
    <property type="entry name" value="GLUCOSE-6-PHOSPHATE EXCHANGER SLC37A4"/>
    <property type="match status" value="1"/>
</dbReference>
<evidence type="ECO:0000259" key="6">
    <source>
        <dbReference type="PROSITE" id="PS50850"/>
    </source>
</evidence>
<feature type="transmembrane region" description="Helical" evidence="5">
    <location>
        <begin position="218"/>
        <end position="239"/>
    </location>
</feature>
<dbReference type="InterPro" id="IPR051337">
    <property type="entry name" value="OPA_Antiporter"/>
</dbReference>
<dbReference type="GO" id="GO:0035435">
    <property type="term" value="P:phosphate ion transmembrane transport"/>
    <property type="evidence" value="ECO:0007669"/>
    <property type="project" value="TreeGrafter"/>
</dbReference>
<dbReference type="Pfam" id="PF07690">
    <property type="entry name" value="MFS_1"/>
    <property type="match status" value="1"/>
</dbReference>
<feature type="transmembrane region" description="Helical" evidence="5">
    <location>
        <begin position="90"/>
        <end position="109"/>
    </location>
</feature>
<dbReference type="GO" id="GO:0005789">
    <property type="term" value="C:endoplasmic reticulum membrane"/>
    <property type="evidence" value="ECO:0007669"/>
    <property type="project" value="TreeGrafter"/>
</dbReference>
<dbReference type="InterPro" id="IPR020846">
    <property type="entry name" value="MFS_dom"/>
</dbReference>
<dbReference type="AlphaFoldDB" id="A0A0B1SXH0"/>
<evidence type="ECO:0000256" key="5">
    <source>
        <dbReference type="SAM" id="Phobius"/>
    </source>
</evidence>
<dbReference type="OrthoDB" id="5840375at2759"/>
<feature type="transmembrane region" description="Helical" evidence="5">
    <location>
        <begin position="186"/>
        <end position="206"/>
    </location>
</feature>
<dbReference type="SUPFAM" id="SSF103473">
    <property type="entry name" value="MFS general substrate transporter"/>
    <property type="match status" value="1"/>
</dbReference>
<sequence length="246" mass="26379">MSGQLVSAQALCFTVSKLVFGVAADRTSPLRILSFGLAVVSLSSACFGIVSSFYQILFAAACIGGLQGASWVPATKLLAKWYTDRSYGKMFSVLGCGSTAAGLLIPLVTALYWRKFMTCSGVVMVVYSLFLFFALRNDDVKPPSPSGAEKSSRLASLTYSPIRTVCESWIPLYITENGISLATFQVLYEVGGVFGNIGSGALLDYLSIRISVNAARRIIGLGSTTLLLIVAAFSIRYMVRTCSVFM</sequence>
<evidence type="ECO:0000313" key="7">
    <source>
        <dbReference type="EMBL" id="KHJ88601.1"/>
    </source>
</evidence>
<dbReference type="PANTHER" id="PTHR43826:SF3">
    <property type="entry name" value="GLUCOSE-6-PHOSPHATE EXCHANGER SLC37A4"/>
    <property type="match status" value="1"/>
</dbReference>
<dbReference type="EMBL" id="KN555574">
    <property type="protein sequence ID" value="KHJ88601.1"/>
    <property type="molecule type" value="Genomic_DNA"/>
</dbReference>
<accession>A0A0B1SXH0</accession>
<evidence type="ECO:0000256" key="2">
    <source>
        <dbReference type="ARBA" id="ARBA00022692"/>
    </source>
</evidence>
<dbReference type="InterPro" id="IPR036259">
    <property type="entry name" value="MFS_trans_sf"/>
</dbReference>
<dbReference type="GO" id="GO:0061513">
    <property type="term" value="F:glucose 6-phosphate:phosphate antiporter activity"/>
    <property type="evidence" value="ECO:0007669"/>
    <property type="project" value="TreeGrafter"/>
</dbReference>